<accession>A0AAX2CKR2</accession>
<evidence type="ECO:0000313" key="2">
    <source>
        <dbReference type="Proteomes" id="UP000242164"/>
    </source>
</evidence>
<evidence type="ECO:0000313" key="1">
    <source>
        <dbReference type="EMBL" id="SCM00897.1"/>
    </source>
</evidence>
<gene>
    <name evidence="1" type="ORF">BCB44BAC_03392</name>
</gene>
<dbReference type="Proteomes" id="UP000242164">
    <property type="component" value="Unassembled WGS sequence"/>
</dbReference>
<name>A0AAX2CKR2_9BACI</name>
<dbReference type="AlphaFoldDB" id="A0AAX2CKR2"/>
<reference evidence="1 2" key="1">
    <citation type="submission" date="2016-08" db="EMBL/GenBank/DDBJ databases">
        <authorList>
            <person name="Loux V."/>
            <person name="Rue O."/>
        </authorList>
    </citation>
    <scope>NUCLEOTIDE SEQUENCE [LARGE SCALE GENOMIC DNA]</scope>
    <source>
        <strain evidence="1 2">AFSSA_08CEB44bac</strain>
    </source>
</reference>
<dbReference type="EMBL" id="FMIK01000047">
    <property type="protein sequence ID" value="SCM00897.1"/>
    <property type="molecule type" value="Genomic_DNA"/>
</dbReference>
<comment type="caution">
    <text evidence="1">The sequence shown here is derived from an EMBL/GenBank/DDBJ whole genome shotgun (WGS) entry which is preliminary data.</text>
</comment>
<sequence length="44" mass="5263">MYFKDVLNGVYTVEISNGKDRTYHFKQHYAYVKETDNNLSIDMN</sequence>
<proteinExistence type="predicted"/>
<organism evidence="1 2">
    <name type="scientific">Bacillus cytotoxicus</name>
    <dbReference type="NCBI Taxonomy" id="580165"/>
    <lineage>
        <taxon>Bacteria</taxon>
        <taxon>Bacillati</taxon>
        <taxon>Bacillota</taxon>
        <taxon>Bacilli</taxon>
        <taxon>Bacillales</taxon>
        <taxon>Bacillaceae</taxon>
        <taxon>Bacillus</taxon>
        <taxon>Bacillus cereus group</taxon>
    </lineage>
</organism>
<protein>
    <submittedName>
        <fullName evidence="1">Uncharacterized protein</fullName>
    </submittedName>
</protein>